<dbReference type="PANTHER" id="PTHR42869:SF1">
    <property type="entry name" value="SLL0572 PROTEIN"/>
    <property type="match status" value="1"/>
</dbReference>
<keyword evidence="2" id="KW-1185">Reference proteome</keyword>
<dbReference type="InterPro" id="IPR027417">
    <property type="entry name" value="P-loop_NTPase"/>
</dbReference>
<name>A0A830FNJ6_9EURY</name>
<dbReference type="InterPro" id="IPR053199">
    <property type="entry name" value="cDPG_synthetase-like"/>
</dbReference>
<sequence>MADTLFARGRQPRNMTERVVVMGAAGRDFHDYFAALRDDPDRRVVAFTRAPGQNLGETEAGGDDAFPAALTPDGRGPIPIVPEAALAETVAERDADTVLFAYSDVAHGDVMHAASRALAAGADFGMLGPDSVQLDVDVPVVAVNAVRTGCGKSAVARAFADELDARGLDVAVVREPMPYGDLVEKRVERFADERDLAGLTVEEREEYEDHVAAGHVVYAGVDYRAVFERASDEADVLVWDGGNNELAFARPDYHLVLVDALRPDHGERYHPGEANLRRADAVLVTKENAASDDQVETARDSAARLAPADAPVYHSDSVVRADDPDAIAGRDALVVEDGPTLTHGGTPHGAGYVAAEDAGAASIIDPEPHAVGEIADVLAEYDHLDDVLPAMGYSEAQLADLEATIDAADPDVVVAGTPVDLDAVVDVDAPVVRARYEVAFHDTTPAELLDAGLGAVLDP</sequence>
<comment type="caution">
    <text evidence="1">The sequence shown here is derived from an EMBL/GenBank/DDBJ whole genome shotgun (WGS) entry which is preliminary data.</text>
</comment>
<reference evidence="1" key="1">
    <citation type="journal article" date="2014" name="Int. J. Syst. Evol. Microbiol.">
        <title>Complete genome sequence of Corynebacterium casei LMG S-19264T (=DSM 44701T), isolated from a smear-ripened cheese.</title>
        <authorList>
            <consortium name="US DOE Joint Genome Institute (JGI-PGF)"/>
            <person name="Walter F."/>
            <person name="Albersmeier A."/>
            <person name="Kalinowski J."/>
            <person name="Ruckert C."/>
        </authorList>
    </citation>
    <scope>NUCLEOTIDE SEQUENCE</scope>
    <source>
        <strain evidence="1">JCM 16108</strain>
    </source>
</reference>
<evidence type="ECO:0000313" key="1">
    <source>
        <dbReference type="EMBL" id="GGM55179.1"/>
    </source>
</evidence>
<gene>
    <name evidence="1" type="ORF">GCM10009017_01770</name>
</gene>
<dbReference type="EMBL" id="BMOO01000001">
    <property type="protein sequence ID" value="GGM55179.1"/>
    <property type="molecule type" value="Genomic_DNA"/>
</dbReference>
<protein>
    <submittedName>
        <fullName evidence="1">GTPase</fullName>
    </submittedName>
</protein>
<organism evidence="1 2">
    <name type="scientific">Halarchaeum rubridurum</name>
    <dbReference type="NCBI Taxonomy" id="489911"/>
    <lineage>
        <taxon>Archaea</taxon>
        <taxon>Methanobacteriati</taxon>
        <taxon>Methanobacteriota</taxon>
        <taxon>Stenosarchaea group</taxon>
        <taxon>Halobacteria</taxon>
        <taxon>Halobacteriales</taxon>
        <taxon>Halobacteriaceae</taxon>
    </lineage>
</organism>
<evidence type="ECO:0000313" key="2">
    <source>
        <dbReference type="Proteomes" id="UP000614609"/>
    </source>
</evidence>
<reference evidence="1" key="2">
    <citation type="submission" date="2020-09" db="EMBL/GenBank/DDBJ databases">
        <authorList>
            <person name="Sun Q."/>
            <person name="Ohkuma M."/>
        </authorList>
    </citation>
    <scope>NUCLEOTIDE SEQUENCE</scope>
    <source>
        <strain evidence="1">JCM 16108</strain>
    </source>
</reference>
<dbReference type="SUPFAM" id="SSF52540">
    <property type="entry name" value="P-loop containing nucleoside triphosphate hydrolases"/>
    <property type="match status" value="1"/>
</dbReference>
<accession>A0A830FNJ6</accession>
<dbReference type="Proteomes" id="UP000614609">
    <property type="component" value="Unassembled WGS sequence"/>
</dbReference>
<proteinExistence type="predicted"/>
<dbReference type="PANTHER" id="PTHR42869">
    <property type="entry name" value="SLL0572 PROTEIN"/>
    <property type="match status" value="1"/>
</dbReference>
<dbReference type="AlphaFoldDB" id="A0A830FNJ6"/>